<dbReference type="SMART" id="SM00342">
    <property type="entry name" value="HTH_ARAC"/>
    <property type="match status" value="1"/>
</dbReference>
<keyword evidence="2" id="KW-0238">DNA-binding</keyword>
<dbReference type="InterPro" id="IPR009057">
    <property type="entry name" value="Homeodomain-like_sf"/>
</dbReference>
<comment type="caution">
    <text evidence="5">The sequence shown here is derived from an EMBL/GenBank/DDBJ whole genome shotgun (WGS) entry which is preliminary data.</text>
</comment>
<dbReference type="HOGENOM" id="CLU_082704_1_0_11"/>
<dbReference type="PATRIC" id="fig|1035195.3.peg.1591"/>
<dbReference type="OrthoDB" id="3194870at2"/>
<sequence>MDICRIVSYLKTHLWDDDEPTLSRIAQEHGYSAFHLSREFKNQAGYSIRECIEALRIQRGIEQIMDHGMSVTDSALAAGYSSLGTFSNTFKKHTGVTARDYPKEASKAQAVLQKIANRDGLLVHRQSKVTTNNTLSVSTHYPEGYRSNVTCVGLFPTAIPKGMPVVGAALIGRTSCTFTNIPPGEYYLLACELRYSANPARALRDNLRQRVERKLAFPNDSGATFALDMRPPAPQDPPITMNFPILTMRHLLKNRNS</sequence>
<evidence type="ECO:0000259" key="4">
    <source>
        <dbReference type="PROSITE" id="PS01124"/>
    </source>
</evidence>
<dbReference type="GO" id="GO:0043565">
    <property type="term" value="F:sequence-specific DNA binding"/>
    <property type="evidence" value="ECO:0007669"/>
    <property type="project" value="InterPro"/>
</dbReference>
<reference evidence="5 6" key="1">
    <citation type="submission" date="2012-05" db="EMBL/GenBank/DDBJ databases">
        <authorList>
            <person name="Weinstock G."/>
            <person name="Sodergren E."/>
            <person name="Lobos E.A."/>
            <person name="Fulton L."/>
            <person name="Fulton R."/>
            <person name="Courtney L."/>
            <person name="Fronick C."/>
            <person name="O'Laughlin M."/>
            <person name="Godfrey J."/>
            <person name="Wilson R.M."/>
            <person name="Miner T."/>
            <person name="Farmer C."/>
            <person name="Delehaunty K."/>
            <person name="Cordes M."/>
            <person name="Minx P."/>
            <person name="Tomlinson C."/>
            <person name="Chen J."/>
            <person name="Wollam A."/>
            <person name="Pepin K.H."/>
            <person name="Bhonagiri V."/>
            <person name="Zhang X."/>
            <person name="Suruliraj S."/>
            <person name="Warren W."/>
            <person name="Mitreva M."/>
            <person name="Mardis E.R."/>
            <person name="Wilson R.K."/>
        </authorList>
    </citation>
    <scope>NUCLEOTIDE SEQUENCE [LARGE SCALE GENOMIC DNA]</scope>
    <source>
        <strain evidence="5 6">F0235</strain>
    </source>
</reference>
<keyword evidence="6" id="KW-1185">Reference proteome</keyword>
<dbReference type="STRING" id="1035195.HMPREF9997_01756"/>
<dbReference type="RefSeq" id="WP_006063985.1">
    <property type="nucleotide sequence ID" value="NZ_KB290831.1"/>
</dbReference>
<dbReference type="Proteomes" id="UP000010445">
    <property type="component" value="Unassembled WGS sequence"/>
</dbReference>
<dbReference type="eggNOG" id="COG2207">
    <property type="taxonomic scope" value="Bacteria"/>
</dbReference>
<proteinExistence type="predicted"/>
<dbReference type="InterPro" id="IPR018060">
    <property type="entry name" value="HTH_AraC"/>
</dbReference>
<evidence type="ECO:0000313" key="6">
    <source>
        <dbReference type="Proteomes" id="UP000010445"/>
    </source>
</evidence>
<dbReference type="PANTHER" id="PTHR43280">
    <property type="entry name" value="ARAC-FAMILY TRANSCRIPTIONAL REGULATOR"/>
    <property type="match status" value="1"/>
</dbReference>
<dbReference type="SUPFAM" id="SSF46689">
    <property type="entry name" value="Homeodomain-like"/>
    <property type="match status" value="2"/>
</dbReference>
<feature type="domain" description="HTH araC/xylS-type" evidence="4">
    <location>
        <begin position="4"/>
        <end position="104"/>
    </location>
</feature>
<keyword evidence="1" id="KW-0805">Transcription regulation</keyword>
<dbReference type="GO" id="GO:0003700">
    <property type="term" value="F:DNA-binding transcription factor activity"/>
    <property type="evidence" value="ECO:0007669"/>
    <property type="project" value="InterPro"/>
</dbReference>
<gene>
    <name evidence="5" type="ORF">HMPREF9997_01756</name>
</gene>
<evidence type="ECO:0000256" key="1">
    <source>
        <dbReference type="ARBA" id="ARBA00023015"/>
    </source>
</evidence>
<dbReference type="EMBL" id="AMEM01000023">
    <property type="protein sequence ID" value="EKX89514.1"/>
    <property type="molecule type" value="Genomic_DNA"/>
</dbReference>
<organism evidence="5 6">
    <name type="scientific">Corynebacterium durum F0235</name>
    <dbReference type="NCBI Taxonomy" id="1035195"/>
    <lineage>
        <taxon>Bacteria</taxon>
        <taxon>Bacillati</taxon>
        <taxon>Actinomycetota</taxon>
        <taxon>Actinomycetes</taxon>
        <taxon>Mycobacteriales</taxon>
        <taxon>Corynebacteriaceae</taxon>
        <taxon>Corynebacterium</taxon>
    </lineage>
</organism>
<dbReference type="Pfam" id="PF12833">
    <property type="entry name" value="HTH_18"/>
    <property type="match status" value="1"/>
</dbReference>
<dbReference type="AlphaFoldDB" id="L1MEX6"/>
<evidence type="ECO:0000313" key="5">
    <source>
        <dbReference type="EMBL" id="EKX89514.1"/>
    </source>
</evidence>
<dbReference type="InterPro" id="IPR018062">
    <property type="entry name" value="HTH_AraC-typ_CS"/>
</dbReference>
<dbReference type="Gene3D" id="1.10.10.60">
    <property type="entry name" value="Homeodomain-like"/>
    <property type="match status" value="2"/>
</dbReference>
<evidence type="ECO:0000256" key="3">
    <source>
        <dbReference type="ARBA" id="ARBA00023163"/>
    </source>
</evidence>
<evidence type="ECO:0000256" key="2">
    <source>
        <dbReference type="ARBA" id="ARBA00023125"/>
    </source>
</evidence>
<dbReference type="PROSITE" id="PS01124">
    <property type="entry name" value="HTH_ARAC_FAMILY_2"/>
    <property type="match status" value="1"/>
</dbReference>
<dbReference type="PROSITE" id="PS00041">
    <property type="entry name" value="HTH_ARAC_FAMILY_1"/>
    <property type="match status" value="1"/>
</dbReference>
<dbReference type="PANTHER" id="PTHR43280:SF2">
    <property type="entry name" value="HTH-TYPE TRANSCRIPTIONAL REGULATOR EXSA"/>
    <property type="match status" value="1"/>
</dbReference>
<name>L1MEX6_9CORY</name>
<protein>
    <submittedName>
        <fullName evidence="5">Transcriptional regulator, AraC family</fullName>
    </submittedName>
</protein>
<keyword evidence="3" id="KW-0804">Transcription</keyword>
<accession>L1MEX6</accession>